<proteinExistence type="predicted"/>
<name>A0A3L7A8E8_9HYPH</name>
<dbReference type="RefSeq" id="WP_121624130.1">
    <property type="nucleotide sequence ID" value="NZ_JACIIW010000007.1"/>
</dbReference>
<feature type="chain" id="PRO_5018005670" evidence="2">
    <location>
        <begin position="24"/>
        <end position="123"/>
    </location>
</feature>
<dbReference type="AlphaFoldDB" id="A0A3L7A8E8"/>
<accession>A0A3L7A8E8</accession>
<keyword evidence="1" id="KW-1133">Transmembrane helix</keyword>
<dbReference type="Pfam" id="PF04241">
    <property type="entry name" value="DUF423"/>
    <property type="match status" value="1"/>
</dbReference>
<protein>
    <submittedName>
        <fullName evidence="3">DUF423 domain-containing protein</fullName>
    </submittedName>
</protein>
<dbReference type="OrthoDB" id="7173378at2"/>
<comment type="caution">
    <text evidence="3">The sequence shown here is derived from an EMBL/GenBank/DDBJ whole genome shotgun (WGS) entry which is preliminary data.</text>
</comment>
<evidence type="ECO:0000313" key="3">
    <source>
        <dbReference type="EMBL" id="RLP76676.1"/>
    </source>
</evidence>
<reference evidence="3 4" key="1">
    <citation type="submission" date="2018-10" db="EMBL/GenBank/DDBJ databases">
        <title>Xanthobacter tagetidis genome sequencing and assembly.</title>
        <authorList>
            <person name="Maclea K.S."/>
            <person name="Goen A.E."/>
            <person name="Fatima S.A."/>
        </authorList>
    </citation>
    <scope>NUCLEOTIDE SEQUENCE [LARGE SCALE GENOMIC DNA]</scope>
    <source>
        <strain evidence="3 4">ATCC 700314</strain>
    </source>
</reference>
<feature type="transmembrane region" description="Helical" evidence="1">
    <location>
        <begin position="36"/>
        <end position="57"/>
    </location>
</feature>
<keyword evidence="4" id="KW-1185">Reference proteome</keyword>
<dbReference type="EMBL" id="RCTF01000012">
    <property type="protein sequence ID" value="RLP76676.1"/>
    <property type="molecule type" value="Genomic_DNA"/>
</dbReference>
<evidence type="ECO:0000256" key="2">
    <source>
        <dbReference type="SAM" id="SignalP"/>
    </source>
</evidence>
<keyword evidence="1" id="KW-0472">Membrane</keyword>
<evidence type="ECO:0000256" key="1">
    <source>
        <dbReference type="SAM" id="Phobius"/>
    </source>
</evidence>
<organism evidence="3 4">
    <name type="scientific">Xanthobacter tagetidis</name>
    <dbReference type="NCBI Taxonomy" id="60216"/>
    <lineage>
        <taxon>Bacteria</taxon>
        <taxon>Pseudomonadati</taxon>
        <taxon>Pseudomonadota</taxon>
        <taxon>Alphaproteobacteria</taxon>
        <taxon>Hyphomicrobiales</taxon>
        <taxon>Xanthobacteraceae</taxon>
        <taxon>Xanthobacter</taxon>
    </lineage>
</organism>
<dbReference type="InterPro" id="IPR006696">
    <property type="entry name" value="DUF423"/>
</dbReference>
<sequence length="123" mass="11963">MDLFSRLLLLVAGLMGAAGVAAAAAAAHVGGGENLATASHFLLFDAAAIAGLVAVALQLGRGRAALVIAAGLIALGGLLFSGDLAARALMEVKLLGGSAPFGGTLMILGWLVAAVAALFARKA</sequence>
<gene>
    <name evidence="3" type="ORF">D9R14_14910</name>
</gene>
<feature type="transmembrane region" description="Helical" evidence="1">
    <location>
        <begin position="101"/>
        <end position="120"/>
    </location>
</feature>
<feature type="signal peptide" evidence="2">
    <location>
        <begin position="1"/>
        <end position="23"/>
    </location>
</feature>
<dbReference type="Proteomes" id="UP000269692">
    <property type="component" value="Unassembled WGS sequence"/>
</dbReference>
<keyword evidence="1" id="KW-0812">Transmembrane</keyword>
<feature type="transmembrane region" description="Helical" evidence="1">
    <location>
        <begin position="64"/>
        <end position="81"/>
    </location>
</feature>
<keyword evidence="2" id="KW-0732">Signal</keyword>
<evidence type="ECO:0000313" key="4">
    <source>
        <dbReference type="Proteomes" id="UP000269692"/>
    </source>
</evidence>